<organism evidence="2 3">
    <name type="scientific">Arthrobacter psychrolactophilus</name>
    <dbReference type="NCBI Taxonomy" id="92442"/>
    <lineage>
        <taxon>Bacteria</taxon>
        <taxon>Bacillati</taxon>
        <taxon>Actinomycetota</taxon>
        <taxon>Actinomycetes</taxon>
        <taxon>Micrococcales</taxon>
        <taxon>Micrococcaceae</taxon>
        <taxon>Arthrobacter</taxon>
    </lineage>
</organism>
<feature type="region of interest" description="Disordered" evidence="1">
    <location>
        <begin position="111"/>
        <end position="131"/>
    </location>
</feature>
<protein>
    <submittedName>
        <fullName evidence="2">Uncharacterized protein</fullName>
    </submittedName>
</protein>
<dbReference type="RefSeq" id="WP_110484137.1">
    <property type="nucleotide sequence ID" value="NZ_QJVC01000003.1"/>
</dbReference>
<evidence type="ECO:0000313" key="3">
    <source>
        <dbReference type="Proteomes" id="UP000247980"/>
    </source>
</evidence>
<comment type="caution">
    <text evidence="2">The sequence shown here is derived from an EMBL/GenBank/DDBJ whole genome shotgun (WGS) entry which is preliminary data.</text>
</comment>
<gene>
    <name evidence="2" type="ORF">CVS30_04470</name>
</gene>
<dbReference type="Proteomes" id="UP000247980">
    <property type="component" value="Unassembled WGS sequence"/>
</dbReference>
<evidence type="ECO:0000313" key="2">
    <source>
        <dbReference type="EMBL" id="PYI39232.1"/>
    </source>
</evidence>
<proteinExistence type="predicted"/>
<dbReference type="EMBL" id="QJVC01000003">
    <property type="protein sequence ID" value="PYI39232.1"/>
    <property type="molecule type" value="Genomic_DNA"/>
</dbReference>
<reference evidence="2 3" key="1">
    <citation type="submission" date="2018-05" db="EMBL/GenBank/DDBJ databases">
        <title>Genetic diversity of glacier-inhabiting Cryobacterium bacteria in China and description of Cryobacterium mengkeensis sp. nov. and Arthrobacter glacialis sp. nov.</title>
        <authorList>
            <person name="Liu Q."/>
            <person name="Xin Y.-H."/>
        </authorList>
    </citation>
    <scope>NUCLEOTIDE SEQUENCE [LARGE SCALE GENOMIC DNA]</scope>
    <source>
        <strain evidence="2 3">B7</strain>
    </source>
</reference>
<evidence type="ECO:0000256" key="1">
    <source>
        <dbReference type="SAM" id="MobiDB-lite"/>
    </source>
</evidence>
<sequence length="298" mass="33738">MTLKISIALLWEEARELRFPVGSRPASFLLTDAQADALRDFAYHYRRLLQQPWRAGDYVPRSDGKIRLSVYDLLEGEYRKQLLDKGYIPKRADIAEYPDRNWSQVQRHVQHRISQKKRVAETKSSVGPEIGASTKGVRLEKSPSMPLNLRGEMSGRAMAGRRQNELVTQKSPLFNVALVPPKDPSVAAMRSKMAQRYSSRETNPEDPNIDAMFQNFASSPTVQTTIGNDSHAISLLTQTLTNFSPKDHAVLFDQFKRVVSLDRKIAASVAKEQPQFSGTNEALRHVMRLFRIESVVSV</sequence>
<keyword evidence="3" id="KW-1185">Reference proteome</keyword>
<dbReference type="AlphaFoldDB" id="A0A2V5IV34"/>
<name>A0A2V5IV34_9MICC</name>
<accession>A0A2V5IV34</accession>